<proteinExistence type="predicted"/>
<dbReference type="RefSeq" id="WP_167680327.1">
    <property type="nucleotide sequence ID" value="NZ_CP050315.1"/>
</dbReference>
<dbReference type="Gene3D" id="1.25.40.10">
    <property type="entry name" value="Tetratricopeptide repeat domain"/>
    <property type="match status" value="1"/>
</dbReference>
<evidence type="ECO:0000256" key="1">
    <source>
        <dbReference type="SAM" id="SignalP"/>
    </source>
</evidence>
<feature type="signal peptide" evidence="1">
    <location>
        <begin position="1"/>
        <end position="20"/>
    </location>
</feature>
<dbReference type="Proteomes" id="UP000502608">
    <property type="component" value="Plasmid pPN3F2_2"/>
</dbReference>
<keyword evidence="2" id="KW-0614">Plasmid</keyword>
<feature type="chain" id="PRO_5026231404" description="Sel1 repeat family protein" evidence="1">
    <location>
        <begin position="21"/>
        <end position="137"/>
    </location>
</feature>
<name>A0A6G9QRR2_9GAMM</name>
<evidence type="ECO:0008006" key="4">
    <source>
        <dbReference type="Google" id="ProtNLM"/>
    </source>
</evidence>
<gene>
    <name evidence="2" type="ORF">HBH39_18660</name>
</gene>
<protein>
    <recommendedName>
        <fullName evidence="4">Sel1 repeat family protein</fullName>
    </recommendedName>
</protein>
<dbReference type="EMBL" id="CP050315">
    <property type="protein sequence ID" value="QIR16499.1"/>
    <property type="molecule type" value="Genomic_DNA"/>
</dbReference>
<dbReference type="InterPro" id="IPR011990">
    <property type="entry name" value="TPR-like_helical_dom_sf"/>
</dbReference>
<evidence type="ECO:0000313" key="3">
    <source>
        <dbReference type="Proteomes" id="UP000502608"/>
    </source>
</evidence>
<dbReference type="KEGG" id="saes:HBH39_18660"/>
<dbReference type="SUPFAM" id="SSF81901">
    <property type="entry name" value="HCP-like"/>
    <property type="match status" value="1"/>
</dbReference>
<accession>A0A6G9QRR2</accession>
<organism evidence="2 3">
    <name type="scientific">Shewanella aestuarii</name>
    <dbReference type="NCBI Taxonomy" id="1028752"/>
    <lineage>
        <taxon>Bacteria</taxon>
        <taxon>Pseudomonadati</taxon>
        <taxon>Pseudomonadota</taxon>
        <taxon>Gammaproteobacteria</taxon>
        <taxon>Alteromonadales</taxon>
        <taxon>Shewanellaceae</taxon>
        <taxon>Shewanella</taxon>
    </lineage>
</organism>
<evidence type="ECO:0000313" key="2">
    <source>
        <dbReference type="EMBL" id="QIR16499.1"/>
    </source>
</evidence>
<dbReference type="AlphaFoldDB" id="A0A6G9QRR2"/>
<reference evidence="2 3" key="1">
    <citation type="submission" date="2020-03" db="EMBL/GenBank/DDBJ databases">
        <title>Complete genome sequence of Shewanella sp.</title>
        <authorList>
            <person name="Kim Y.-S."/>
            <person name="Kim S.-J."/>
            <person name="Jung H.-K."/>
            <person name="Kim K.-H."/>
        </authorList>
    </citation>
    <scope>NUCLEOTIDE SEQUENCE [LARGE SCALE GENOMIC DNA]</scope>
    <source>
        <strain evidence="2 3">PN3F2</strain>
        <plasmid evidence="2 3">pPN3F2_2</plasmid>
    </source>
</reference>
<keyword evidence="1" id="KW-0732">Signal</keyword>
<geneLocation type="plasmid" evidence="2 3">
    <name>pPN3F2_2</name>
</geneLocation>
<keyword evidence="3" id="KW-1185">Reference proteome</keyword>
<sequence length="137" mass="15653">MHLLNKFLLMSILLFTQKIAASDFVEFVDASTSKSNALEVIAEDLVCGDVTTKVAFANSIKYCPDAIRSQRDVITDYTTIAIQTDDFVLTCLIGRYHMGHFKKNYANYREAHRLFNISMRQGNLNAYYYLGEIYEQG</sequence>